<name>A0A0G1IUB8_9BACT</name>
<reference evidence="2 3" key="1">
    <citation type="journal article" date="2015" name="Nature">
        <title>rRNA introns, odd ribosomes, and small enigmatic genomes across a large radiation of phyla.</title>
        <authorList>
            <person name="Brown C.T."/>
            <person name="Hug L.A."/>
            <person name="Thomas B.C."/>
            <person name="Sharon I."/>
            <person name="Castelle C.J."/>
            <person name="Singh A."/>
            <person name="Wilkins M.J."/>
            <person name="Williams K.H."/>
            <person name="Banfield J.F."/>
        </authorList>
    </citation>
    <scope>NUCLEOTIDE SEQUENCE [LARGE SCALE GENOMIC DNA]</scope>
</reference>
<gene>
    <name evidence="2" type="ORF">UW57_C0015G0010</name>
</gene>
<dbReference type="EMBL" id="LCIV01000015">
    <property type="protein sequence ID" value="KKT62563.1"/>
    <property type="molecule type" value="Genomic_DNA"/>
</dbReference>
<sequence>MRGYTLLEIVVYVSILAVIAVLVVGSILSIYQAFAKTKVERRLALNGDVAMETIIRDVRAAESFDAGVSVFGTSPGVLQINISGSTEKFSLSGAVLQVQKGGPTENLTSSDVSVTNLIFYATSTDNSKMIKVEFTLEAGSGKFQKTKNFYGSAVMRGAY</sequence>
<dbReference type="STRING" id="1618646.UW57_C0015G0010"/>
<evidence type="ECO:0000313" key="3">
    <source>
        <dbReference type="Proteomes" id="UP000034652"/>
    </source>
</evidence>
<evidence type="ECO:0000256" key="1">
    <source>
        <dbReference type="SAM" id="Phobius"/>
    </source>
</evidence>
<accession>A0A0G1IUB8</accession>
<evidence type="ECO:0008006" key="4">
    <source>
        <dbReference type="Google" id="ProtNLM"/>
    </source>
</evidence>
<dbReference type="Proteomes" id="UP000034652">
    <property type="component" value="Unassembled WGS sequence"/>
</dbReference>
<evidence type="ECO:0000313" key="2">
    <source>
        <dbReference type="EMBL" id="KKT62563.1"/>
    </source>
</evidence>
<protein>
    <recommendedName>
        <fullName evidence="4">Prepilin-type N-terminal cleavage/methylation domain-containing protein</fullName>
    </recommendedName>
</protein>
<keyword evidence="1" id="KW-0472">Membrane</keyword>
<organism evidence="2 3">
    <name type="scientific">Candidatus Giovannonibacteria bacterium GW2011_GWA1_44_29</name>
    <dbReference type="NCBI Taxonomy" id="1618646"/>
    <lineage>
        <taxon>Bacteria</taxon>
        <taxon>Candidatus Giovannoniibacteriota</taxon>
    </lineage>
</organism>
<keyword evidence="1" id="KW-1133">Transmembrane helix</keyword>
<proteinExistence type="predicted"/>
<dbReference type="AlphaFoldDB" id="A0A0G1IUB8"/>
<keyword evidence="1" id="KW-0812">Transmembrane</keyword>
<feature type="transmembrane region" description="Helical" evidence="1">
    <location>
        <begin position="12"/>
        <end position="34"/>
    </location>
</feature>
<comment type="caution">
    <text evidence="2">The sequence shown here is derived from an EMBL/GenBank/DDBJ whole genome shotgun (WGS) entry which is preliminary data.</text>
</comment>